<dbReference type="OrthoDB" id="4260134at2"/>
<evidence type="ECO:0000313" key="1">
    <source>
        <dbReference type="EMBL" id="AQS70831.1"/>
    </source>
</evidence>
<name>A0A1S6JGE5_9ACTN</name>
<dbReference type="AlphaFoldDB" id="A0A1S6JGE5"/>
<accession>A0A1S6JGE5</accession>
<sequence length="126" mass="13514">MHRTGPPAATAEAPAPLDVPPAIVRVLGLPPLLLAKVTVDQARGAVCVWGTERLTGETAVDLGEPLDTAGRWFPRACRRHVADRAHRALLVHAPGCGDCRKRPAPSETAACETARALYRLVRDGRR</sequence>
<evidence type="ECO:0000313" key="2">
    <source>
        <dbReference type="Proteomes" id="UP000189443"/>
    </source>
</evidence>
<protein>
    <submittedName>
        <fullName evidence="1">Uncharacterized protein</fullName>
    </submittedName>
</protein>
<dbReference type="RefSeq" id="WP_055420701.1">
    <property type="nucleotide sequence ID" value="NZ_CP019724.1"/>
</dbReference>
<gene>
    <name evidence="1" type="ORF">B1H29_31595</name>
</gene>
<reference evidence="1 2" key="1">
    <citation type="submission" date="2017-02" db="EMBL/GenBank/DDBJ databases">
        <title>Streptomyces pactum ACT12 Genome sequencing and assembly.</title>
        <authorList>
            <person name="Xue Q."/>
            <person name="Yan X."/>
            <person name="Jia L."/>
            <person name="Yan H."/>
        </authorList>
    </citation>
    <scope>NUCLEOTIDE SEQUENCE [LARGE SCALE GENOMIC DNA]</scope>
    <source>
        <strain evidence="1 2">ACT12</strain>
    </source>
</reference>
<keyword evidence="2" id="KW-1185">Reference proteome</keyword>
<proteinExistence type="predicted"/>
<dbReference type="KEGG" id="spac:B1H29_31595"/>
<dbReference type="EMBL" id="CP019724">
    <property type="protein sequence ID" value="AQS70831.1"/>
    <property type="molecule type" value="Genomic_DNA"/>
</dbReference>
<organism evidence="1 2">
    <name type="scientific">Streptomyces pactum</name>
    <dbReference type="NCBI Taxonomy" id="68249"/>
    <lineage>
        <taxon>Bacteria</taxon>
        <taxon>Bacillati</taxon>
        <taxon>Actinomycetota</taxon>
        <taxon>Actinomycetes</taxon>
        <taxon>Kitasatosporales</taxon>
        <taxon>Streptomycetaceae</taxon>
        <taxon>Streptomyces</taxon>
    </lineage>
</organism>
<dbReference type="Proteomes" id="UP000189443">
    <property type="component" value="Chromosome"/>
</dbReference>